<dbReference type="EMBL" id="LGAP01000001">
    <property type="protein sequence ID" value="KOF22357.1"/>
    <property type="molecule type" value="Genomic_DNA"/>
</dbReference>
<dbReference type="InterPro" id="IPR020846">
    <property type="entry name" value="MFS_dom"/>
</dbReference>
<comment type="subcellular location">
    <subcellularLocation>
        <location evidence="1">Cell membrane</location>
        <topology evidence="1">Multi-pass membrane protein</topology>
    </subcellularLocation>
</comment>
<feature type="domain" description="Major facilitator superfamily (MFS) profile" evidence="7">
    <location>
        <begin position="23"/>
        <end position="396"/>
    </location>
</feature>
<evidence type="ECO:0000259" key="7">
    <source>
        <dbReference type="PROSITE" id="PS50850"/>
    </source>
</evidence>
<dbReference type="PROSITE" id="PS50850">
    <property type="entry name" value="MFS"/>
    <property type="match status" value="1"/>
</dbReference>
<dbReference type="Proteomes" id="UP000037425">
    <property type="component" value="Unassembled WGS sequence"/>
</dbReference>
<dbReference type="GO" id="GO:0022857">
    <property type="term" value="F:transmembrane transporter activity"/>
    <property type="evidence" value="ECO:0007669"/>
    <property type="project" value="InterPro"/>
</dbReference>
<feature type="transmembrane region" description="Helical" evidence="6">
    <location>
        <begin position="60"/>
        <end position="82"/>
    </location>
</feature>
<keyword evidence="2" id="KW-1003">Cell membrane</keyword>
<evidence type="ECO:0000313" key="9">
    <source>
        <dbReference type="Proteomes" id="UP000037425"/>
    </source>
</evidence>
<dbReference type="AlphaFoldDB" id="A0A0L8C5X8"/>
<protein>
    <submittedName>
        <fullName evidence="8">Transporter</fullName>
    </submittedName>
</protein>
<dbReference type="PATRIC" id="fig|106592.7.peg.454"/>
<evidence type="ECO:0000313" key="8">
    <source>
        <dbReference type="EMBL" id="KOF22357.1"/>
    </source>
</evidence>
<accession>A0A0L8C5X8</accession>
<feature type="transmembrane region" description="Helical" evidence="6">
    <location>
        <begin position="221"/>
        <end position="241"/>
    </location>
</feature>
<keyword evidence="3 6" id="KW-0812">Transmembrane</keyword>
<proteinExistence type="predicted"/>
<evidence type="ECO:0000256" key="4">
    <source>
        <dbReference type="ARBA" id="ARBA00022989"/>
    </source>
</evidence>
<dbReference type="PANTHER" id="PTHR43124">
    <property type="entry name" value="PURINE EFFLUX PUMP PBUE"/>
    <property type="match status" value="1"/>
</dbReference>
<keyword evidence="4 6" id="KW-1133">Transmembrane helix</keyword>
<reference evidence="9" key="1">
    <citation type="submission" date="2015-07" db="EMBL/GenBank/DDBJ databases">
        <title>Whole genome sequence of an Ensifer adhaerens strain isolated from a cave pool in the Wind Cave National Park.</title>
        <authorList>
            <person name="Eng W.W.H."/>
            <person name="Gan H.M."/>
            <person name="Barton H.A."/>
            <person name="Savka M.A."/>
        </authorList>
    </citation>
    <scope>NUCLEOTIDE SEQUENCE [LARGE SCALE GENOMIC DNA]</scope>
    <source>
        <strain evidence="9">SD006</strain>
    </source>
</reference>
<evidence type="ECO:0000256" key="6">
    <source>
        <dbReference type="SAM" id="Phobius"/>
    </source>
</evidence>
<dbReference type="InterPro" id="IPR050189">
    <property type="entry name" value="MFS_Efflux_Transporters"/>
</dbReference>
<dbReference type="CDD" id="cd17324">
    <property type="entry name" value="MFS_NepI_like"/>
    <property type="match status" value="1"/>
</dbReference>
<keyword evidence="5 6" id="KW-0472">Membrane</keyword>
<feature type="transmembrane region" description="Helical" evidence="6">
    <location>
        <begin position="21"/>
        <end position="40"/>
    </location>
</feature>
<feature type="transmembrane region" description="Helical" evidence="6">
    <location>
        <begin position="282"/>
        <end position="301"/>
    </location>
</feature>
<dbReference type="InterPro" id="IPR036259">
    <property type="entry name" value="MFS_trans_sf"/>
</dbReference>
<dbReference type="SUPFAM" id="SSF103473">
    <property type="entry name" value="MFS general substrate transporter"/>
    <property type="match status" value="1"/>
</dbReference>
<dbReference type="InterPro" id="IPR011701">
    <property type="entry name" value="MFS"/>
</dbReference>
<name>A0A0L8C5X8_ENSAD</name>
<comment type="caution">
    <text evidence="8">The sequence shown here is derived from an EMBL/GenBank/DDBJ whole genome shotgun (WGS) entry which is preliminary data.</text>
</comment>
<evidence type="ECO:0000256" key="5">
    <source>
        <dbReference type="ARBA" id="ARBA00023136"/>
    </source>
</evidence>
<feature type="transmembrane region" description="Helical" evidence="6">
    <location>
        <begin position="253"/>
        <end position="273"/>
    </location>
</feature>
<feature type="transmembrane region" description="Helical" evidence="6">
    <location>
        <begin position="150"/>
        <end position="173"/>
    </location>
</feature>
<dbReference type="Gene3D" id="1.20.1250.20">
    <property type="entry name" value="MFS general substrate transporter like domains"/>
    <property type="match status" value="1"/>
</dbReference>
<feature type="transmembrane region" description="Helical" evidence="6">
    <location>
        <begin position="89"/>
        <end position="112"/>
    </location>
</feature>
<feature type="transmembrane region" description="Helical" evidence="6">
    <location>
        <begin position="307"/>
        <end position="331"/>
    </location>
</feature>
<dbReference type="Pfam" id="PF07690">
    <property type="entry name" value="MFS_1"/>
    <property type="match status" value="1"/>
</dbReference>
<feature type="transmembrane region" description="Helical" evidence="6">
    <location>
        <begin position="371"/>
        <end position="391"/>
    </location>
</feature>
<sequence>MDMPVSSSYAQTRAHAPLASWAAVASVGVGAFALVTTEFLPVGLLPQIAAEIGISEGQAGLMVTTPGVLAAIAAPLTIGLAGRFDRKHVLVLLLGLLVLSNAIVATAASFQALMFGRVLLGIGVGGFWTIGGSLGPRLRPGAEGGRATSLIYSGVSLGTVAGVPAGALVGNLLGWRLSFGLATGVAIFVVAALLLLLPSIKPQQSSGLAQIPAVLRNRKTQVGLLASVLIFIGQFAAYTYITPFLNQVAHIDAAGLSALLLGYGIAGFIGNLFGGWAVGKQLNLALSGTAALISLSAFGLAGTGNSAVAATIWTLAWGFGFGMLPIAMQTFMFTSAPDKLESVAALFVSTAQLAIGAGALVGGLAVDHFGVASALLIGGGAALATTLIVVASTGRR</sequence>
<evidence type="ECO:0000256" key="1">
    <source>
        <dbReference type="ARBA" id="ARBA00004651"/>
    </source>
</evidence>
<dbReference type="GO" id="GO:0005886">
    <property type="term" value="C:plasma membrane"/>
    <property type="evidence" value="ECO:0007669"/>
    <property type="project" value="UniProtKB-SubCell"/>
</dbReference>
<dbReference type="RefSeq" id="WP_053247157.1">
    <property type="nucleotide sequence ID" value="NZ_LGAP01000001.1"/>
</dbReference>
<organism evidence="8 9">
    <name type="scientific">Ensifer adhaerens</name>
    <name type="common">Sinorhizobium morelense</name>
    <dbReference type="NCBI Taxonomy" id="106592"/>
    <lineage>
        <taxon>Bacteria</taxon>
        <taxon>Pseudomonadati</taxon>
        <taxon>Pseudomonadota</taxon>
        <taxon>Alphaproteobacteria</taxon>
        <taxon>Hyphomicrobiales</taxon>
        <taxon>Rhizobiaceae</taxon>
        <taxon>Sinorhizobium/Ensifer group</taxon>
        <taxon>Ensifer</taxon>
    </lineage>
</organism>
<gene>
    <name evidence="8" type="ORF">AC244_02120</name>
</gene>
<feature type="transmembrane region" description="Helical" evidence="6">
    <location>
        <begin position="118"/>
        <end position="138"/>
    </location>
</feature>
<feature type="transmembrane region" description="Helical" evidence="6">
    <location>
        <begin position="343"/>
        <end position="365"/>
    </location>
</feature>
<evidence type="ECO:0000256" key="3">
    <source>
        <dbReference type="ARBA" id="ARBA00022692"/>
    </source>
</evidence>
<dbReference type="PANTHER" id="PTHR43124:SF3">
    <property type="entry name" value="CHLORAMPHENICOL EFFLUX PUMP RV0191"/>
    <property type="match status" value="1"/>
</dbReference>
<evidence type="ECO:0000256" key="2">
    <source>
        <dbReference type="ARBA" id="ARBA00022475"/>
    </source>
</evidence>
<feature type="transmembrane region" description="Helical" evidence="6">
    <location>
        <begin position="179"/>
        <end position="200"/>
    </location>
</feature>